<keyword evidence="1" id="KW-1133">Transmembrane helix</keyword>
<gene>
    <name evidence="3" type="ORF">F0A16_13005</name>
</gene>
<name>A0A640WD70_9GAMM</name>
<comment type="caution">
    <text evidence="3">The sequence shown here is derived from an EMBL/GenBank/DDBJ whole genome shotgun (WGS) entry which is preliminary data.</text>
</comment>
<organism evidence="3 4">
    <name type="scientific">Salinicola corii</name>
    <dbReference type="NCBI Taxonomy" id="2606937"/>
    <lineage>
        <taxon>Bacteria</taxon>
        <taxon>Pseudomonadati</taxon>
        <taxon>Pseudomonadota</taxon>
        <taxon>Gammaproteobacteria</taxon>
        <taxon>Oceanospirillales</taxon>
        <taxon>Halomonadaceae</taxon>
        <taxon>Salinicola</taxon>
    </lineage>
</organism>
<evidence type="ECO:0000313" key="4">
    <source>
        <dbReference type="Proteomes" id="UP000466024"/>
    </source>
</evidence>
<dbReference type="AlphaFoldDB" id="A0A640WD70"/>
<keyword evidence="4" id="KW-1185">Reference proteome</keyword>
<evidence type="ECO:0000256" key="1">
    <source>
        <dbReference type="SAM" id="Phobius"/>
    </source>
</evidence>
<dbReference type="Pfam" id="PF07331">
    <property type="entry name" value="TctB"/>
    <property type="match status" value="1"/>
</dbReference>
<keyword evidence="1" id="KW-0812">Transmembrane</keyword>
<feature type="transmembrane region" description="Helical" evidence="1">
    <location>
        <begin position="146"/>
        <end position="167"/>
    </location>
</feature>
<proteinExistence type="predicted"/>
<protein>
    <submittedName>
        <fullName evidence="3">Tripartite tricarboxylate transporter TctB family protein</fullName>
    </submittedName>
</protein>
<dbReference type="Proteomes" id="UP000466024">
    <property type="component" value="Unassembled WGS sequence"/>
</dbReference>
<accession>A0A640WD70</accession>
<feature type="transmembrane region" description="Helical" evidence="1">
    <location>
        <begin position="40"/>
        <end position="58"/>
    </location>
</feature>
<dbReference type="RefSeq" id="WP_149435837.1">
    <property type="nucleotide sequence ID" value="NZ_VTPX01000007.1"/>
</dbReference>
<evidence type="ECO:0000259" key="2">
    <source>
        <dbReference type="Pfam" id="PF07331"/>
    </source>
</evidence>
<dbReference type="EMBL" id="VTPX01000007">
    <property type="protein sequence ID" value="KAA0017470.1"/>
    <property type="molecule type" value="Genomic_DNA"/>
</dbReference>
<sequence>MSTIRDRILATVVLGMVAILAVESGNIPDKTSWQMFDSAIFPRLLLGVIGILATLLWIQSLLASRRATPLQETREDSALTEAQTIEPTPEEYTARPRFHYQVPSLFVLFGLYTWSLPLLGYLIATLAFLIIAQALLLGVDTPRKWLINLVTAGILAPLIFVIFEYGLNVWLP</sequence>
<keyword evidence="1" id="KW-0472">Membrane</keyword>
<reference evidence="3 4" key="1">
    <citation type="submission" date="2019-08" db="EMBL/GenBank/DDBJ databases">
        <title>Bioinformatics analysis of the strain L3 and L5.</title>
        <authorList>
            <person name="Li X."/>
        </authorList>
    </citation>
    <scope>NUCLEOTIDE SEQUENCE [LARGE SCALE GENOMIC DNA]</scope>
    <source>
        <strain evidence="3 4">L3</strain>
    </source>
</reference>
<dbReference type="InterPro" id="IPR009936">
    <property type="entry name" value="DUF1468"/>
</dbReference>
<evidence type="ECO:0000313" key="3">
    <source>
        <dbReference type="EMBL" id="KAA0017470.1"/>
    </source>
</evidence>
<feature type="transmembrane region" description="Helical" evidence="1">
    <location>
        <begin position="121"/>
        <end position="139"/>
    </location>
</feature>
<feature type="domain" description="DUF1468" evidence="2">
    <location>
        <begin position="9"/>
        <end position="172"/>
    </location>
</feature>